<evidence type="ECO:0000313" key="2">
    <source>
        <dbReference type="EMBL" id="KAB8133610.1"/>
    </source>
</evidence>
<reference evidence="2 3" key="1">
    <citation type="submission" date="2019-10" db="EMBL/GenBank/DDBJ databases">
        <title>Gracilibacillus sp. nov. isolated from rice seeds.</title>
        <authorList>
            <person name="He S."/>
        </authorList>
    </citation>
    <scope>NUCLEOTIDE SEQUENCE [LARGE SCALE GENOMIC DNA]</scope>
    <source>
        <strain evidence="2 3">TD8</strain>
    </source>
</reference>
<feature type="coiled-coil region" evidence="1">
    <location>
        <begin position="258"/>
        <end position="289"/>
    </location>
</feature>
<keyword evidence="1" id="KW-0175">Coiled coil</keyword>
<dbReference type="Proteomes" id="UP000480246">
    <property type="component" value="Unassembled WGS sequence"/>
</dbReference>
<gene>
    <name evidence="2" type="ORF">F9U64_11915</name>
</gene>
<comment type="caution">
    <text evidence="2">The sequence shown here is derived from an EMBL/GenBank/DDBJ whole genome shotgun (WGS) entry which is preliminary data.</text>
</comment>
<dbReference type="RefSeq" id="WP_153403672.1">
    <property type="nucleotide sequence ID" value="NZ_ML762431.1"/>
</dbReference>
<evidence type="ECO:0000313" key="3">
    <source>
        <dbReference type="Proteomes" id="UP000480246"/>
    </source>
</evidence>
<protein>
    <submittedName>
        <fullName evidence="2">Uncharacterized protein</fullName>
    </submittedName>
</protein>
<dbReference type="EMBL" id="WEID01000057">
    <property type="protein sequence ID" value="KAB8133610.1"/>
    <property type="molecule type" value="Genomic_DNA"/>
</dbReference>
<proteinExistence type="predicted"/>
<evidence type="ECO:0000256" key="1">
    <source>
        <dbReference type="SAM" id="Coils"/>
    </source>
</evidence>
<sequence length="359" mass="41115">MFVIAFSFFGVVKSEADVQYVNNDNYKVSIQTSSDGINFYLGLSLGMTITLDDGYATNHRMSGWLQDACMLPYSTNFGVNEIAYSSVDGTSSYALTDSMEYVSPGCSNADGRSGTLMYNVKYVYNATGDAFFQSNDFIPGFDAITVTINSLPYNTSSLGIKDESKNALDYTDYFSRINPSFEKFTEEINTSKDNKVTRSKHELKINNQKFNISEYKKFKAYKDLFKSLRGEEPYTDEEIKNAFIERKVLLNIAKEKDLSVSVEEAKKYKQKVDQEEAKLNNENVKFTNKLQYNYQKSLNLTDQEYEDLQITKYQEILTIGKLKQNFFENNTDNSDYKKISKKWKTYKDNLVKGATVEGF</sequence>
<accession>A0A7C8KYU0</accession>
<dbReference type="OrthoDB" id="2942586at2"/>
<organism evidence="2 3">
    <name type="scientific">Gracilibacillus oryzae</name>
    <dbReference type="NCBI Taxonomy" id="1672701"/>
    <lineage>
        <taxon>Bacteria</taxon>
        <taxon>Bacillati</taxon>
        <taxon>Bacillota</taxon>
        <taxon>Bacilli</taxon>
        <taxon>Bacillales</taxon>
        <taxon>Bacillaceae</taxon>
        <taxon>Gracilibacillus</taxon>
    </lineage>
</organism>
<keyword evidence="3" id="KW-1185">Reference proteome</keyword>
<name>A0A7C8KYU0_9BACI</name>
<dbReference type="AlphaFoldDB" id="A0A7C8KYU0"/>